<keyword evidence="2" id="KW-1185">Reference proteome</keyword>
<accession>A0ACD3SKE9</accession>
<dbReference type="EMBL" id="AKCV02000026">
    <property type="protein sequence ID" value="TMS56712.1"/>
    <property type="molecule type" value="Genomic_DNA"/>
</dbReference>
<sequence>MTRIDFHSNVPERLGYVCRLVRKAYGAGNRMVVHGAREDLARLDGMLWNFSQLDFLPHCRLGSAKPEMVAATPIILAETLDDVPHHDLLINLLDEPPALFARFTRMIEVVGADPGAVQAGRQRYKHYRDHGYPLEHHDIGNGGRNA</sequence>
<reference evidence="1" key="1">
    <citation type="submission" date="2019-05" db="EMBL/GenBank/DDBJ databases">
        <title>Revised genome assembly of Burkholderiaceae (previously Ralstonia) sp. PBA.</title>
        <authorList>
            <person name="Gan H.M."/>
        </authorList>
    </citation>
    <scope>NUCLEOTIDE SEQUENCE</scope>
    <source>
        <strain evidence="1">PBA</strain>
    </source>
</reference>
<dbReference type="Proteomes" id="UP000004277">
    <property type="component" value="Unassembled WGS sequence"/>
</dbReference>
<evidence type="ECO:0000313" key="2">
    <source>
        <dbReference type="Proteomes" id="UP000004277"/>
    </source>
</evidence>
<evidence type="ECO:0000313" key="1">
    <source>
        <dbReference type="EMBL" id="TMS56712.1"/>
    </source>
</evidence>
<organism evidence="1 2">
    <name type="scientific">Imbroritus primus</name>
    <dbReference type="NCBI Taxonomy" id="3058603"/>
    <lineage>
        <taxon>Bacteria</taxon>
        <taxon>Pseudomonadati</taxon>
        <taxon>Pseudomonadota</taxon>
        <taxon>Betaproteobacteria</taxon>
        <taxon>Burkholderiales</taxon>
        <taxon>Burkholderiaceae</taxon>
        <taxon>Imbroritus</taxon>
    </lineage>
</organism>
<name>A0ACD3SKE9_9BURK</name>
<protein>
    <submittedName>
        <fullName evidence="1">DNA polymerase III subunit chi</fullName>
    </submittedName>
</protein>
<gene>
    <name evidence="1" type="ORF">MW7_016675</name>
</gene>
<proteinExistence type="predicted"/>
<comment type="caution">
    <text evidence="1">The sequence shown here is derived from an EMBL/GenBank/DDBJ whole genome shotgun (WGS) entry which is preliminary data.</text>
</comment>